<dbReference type="EMBL" id="KE647231">
    <property type="protein sequence ID" value="EQB60837.1"/>
    <property type="molecule type" value="Genomic_DNA"/>
</dbReference>
<reference evidence="2 4" key="2">
    <citation type="journal article" date="2013" name="BMC Genomics">
        <title>Genome sequencing and comparative genomics of honey bee microsporidia, Nosema apis reveal novel insights into host-parasite interactions.</title>
        <authorList>
            <person name="Chen Yp."/>
            <person name="Pettis J.S."/>
            <person name="Zhao Y."/>
            <person name="Liu X."/>
            <person name="Tallon L.J."/>
            <person name="Sadzewicz L.D."/>
            <person name="Li R."/>
            <person name="Zheng H."/>
            <person name="Huang S."/>
            <person name="Zhang X."/>
            <person name="Hamilton M.C."/>
            <person name="Pernal S.F."/>
            <person name="Melathopoulos A.P."/>
            <person name="Yan X."/>
            <person name="Evans J.D."/>
        </authorList>
    </citation>
    <scope>NUCLEOTIDE SEQUENCE [LARGE SCALE GENOMIC DNA]</scope>
    <source>
        <strain evidence="2 4">BRL 01</strain>
    </source>
</reference>
<evidence type="ECO:0000256" key="1">
    <source>
        <dbReference type="SAM" id="SignalP"/>
    </source>
</evidence>
<reference evidence="2" key="1">
    <citation type="submission" date="2012-12" db="EMBL/GenBank/DDBJ databases">
        <authorList>
            <person name="Chen Y.P."/>
            <person name="Pettis J.S."/>
            <person name="Zhao Y."/>
            <person name="Liu X."/>
            <person name="Tallon L.J."/>
            <person name="Sadzewicz L.D."/>
            <person name="Li R."/>
            <person name="Zheng H."/>
            <person name="Huang S."/>
            <person name="Zhang X."/>
            <person name="Hamilton M.C."/>
            <person name="Pernal S.F."/>
            <person name="Melathopoulos A.P."/>
            <person name="Yan X."/>
            <person name="Evans J.D."/>
        </authorList>
    </citation>
    <scope>NUCLEOTIDE SEQUENCE</scope>
    <source>
        <strain evidence="2">BRL 01</strain>
    </source>
</reference>
<dbReference type="VEuPathDB" id="MicrosporidiaDB:NAPIS_ORF01588"/>
<evidence type="ECO:0000313" key="3">
    <source>
        <dbReference type="EMBL" id="EQB60837.1"/>
    </source>
</evidence>
<sequence>MNYTYILLINILFINTTTDKPSDLDSPGYVVVASKSCKHSKKLLEDLKKYNIPHKTVFMEDNLGLVQYIKENYNSKVPWLYKDGINVGDGTDFIKGLEQSNGVGG</sequence>
<proteinExistence type="predicted"/>
<dbReference type="OrthoDB" id="2200753at2759"/>
<dbReference type="EMBL" id="KE647231">
    <property type="protein sequence ID" value="EQB60836.1"/>
    <property type="molecule type" value="Genomic_DNA"/>
</dbReference>
<dbReference type="VEuPathDB" id="MicrosporidiaDB:NAPIS_ORF01589"/>
<accession>T0MCF7</accession>
<dbReference type="AlphaFoldDB" id="T0MCF7"/>
<gene>
    <name evidence="2" type="ORF">NAPIS_ORF01588</name>
    <name evidence="3" type="ORF">NAPIS_ORF01589</name>
</gene>
<dbReference type="Gene3D" id="3.40.30.10">
    <property type="entry name" value="Glutaredoxin"/>
    <property type="match status" value="1"/>
</dbReference>
<dbReference type="HOGENOM" id="CLU_2237320_0_0_1"/>
<dbReference type="Proteomes" id="UP000053780">
    <property type="component" value="Unassembled WGS sequence"/>
</dbReference>
<evidence type="ECO:0000313" key="4">
    <source>
        <dbReference type="Proteomes" id="UP000053780"/>
    </source>
</evidence>
<organism evidence="2 4">
    <name type="scientific">Vairimorpha apis BRL 01</name>
    <dbReference type="NCBI Taxonomy" id="1037528"/>
    <lineage>
        <taxon>Eukaryota</taxon>
        <taxon>Fungi</taxon>
        <taxon>Fungi incertae sedis</taxon>
        <taxon>Microsporidia</taxon>
        <taxon>Nosematidae</taxon>
        <taxon>Vairimorpha</taxon>
    </lineage>
</organism>
<dbReference type="SUPFAM" id="SSF52833">
    <property type="entry name" value="Thioredoxin-like"/>
    <property type="match status" value="1"/>
</dbReference>
<dbReference type="InterPro" id="IPR036249">
    <property type="entry name" value="Thioredoxin-like_sf"/>
</dbReference>
<name>T0MCF7_9MICR</name>
<feature type="signal peptide" evidence="1">
    <location>
        <begin position="1"/>
        <end position="18"/>
    </location>
</feature>
<evidence type="ECO:0000313" key="2">
    <source>
        <dbReference type="EMBL" id="EQB60836.1"/>
    </source>
</evidence>
<keyword evidence="1" id="KW-0732">Signal</keyword>
<feature type="chain" id="PRO_5007727343" description="Glutaredoxin domain-containing protein" evidence="1">
    <location>
        <begin position="19"/>
        <end position="105"/>
    </location>
</feature>
<keyword evidence="4" id="KW-1185">Reference proteome</keyword>
<evidence type="ECO:0008006" key="5">
    <source>
        <dbReference type="Google" id="ProtNLM"/>
    </source>
</evidence>
<protein>
    <recommendedName>
        <fullName evidence="5">Glutaredoxin domain-containing protein</fullName>
    </recommendedName>
</protein>